<evidence type="ECO:0000313" key="1">
    <source>
        <dbReference type="EMBL" id="SQC07639.1"/>
    </source>
</evidence>
<dbReference type="InterPro" id="IPR035901">
    <property type="entry name" value="GIY-YIG_endonuc_sf"/>
</dbReference>
<protein>
    <submittedName>
        <fullName evidence="1">Uncharacterized protein</fullName>
    </submittedName>
</protein>
<dbReference type="InterPro" id="IPR000305">
    <property type="entry name" value="GIY-YIG_endonuc"/>
</dbReference>
<dbReference type="SUPFAM" id="SSF82771">
    <property type="entry name" value="GIY-YIG endonuclease"/>
    <property type="match status" value="1"/>
</dbReference>
<dbReference type="EMBL" id="UAWO01000002">
    <property type="protein sequence ID" value="SQC07639.1"/>
    <property type="molecule type" value="Genomic_DNA"/>
</dbReference>
<dbReference type="SMART" id="SM00465">
    <property type="entry name" value="GIYc"/>
    <property type="match status" value="1"/>
</dbReference>
<dbReference type="Proteomes" id="UP000250234">
    <property type="component" value="Unassembled WGS sequence"/>
</dbReference>
<gene>
    <name evidence="1" type="ORF">NCTC8081_01752</name>
</gene>
<reference evidence="1 2" key="1">
    <citation type="submission" date="2018-06" db="EMBL/GenBank/DDBJ databases">
        <authorList>
            <consortium name="Pathogen Informatics"/>
            <person name="Doyle S."/>
        </authorList>
    </citation>
    <scope>NUCLEOTIDE SEQUENCE [LARGE SCALE GENOMIC DNA]</scope>
    <source>
        <strain evidence="1 2">NCTC8081</strain>
    </source>
</reference>
<dbReference type="AlphaFoldDB" id="A0A2X3E6Y9"/>
<organism evidence="1 2">
    <name type="scientific">Clostridium perfringens</name>
    <dbReference type="NCBI Taxonomy" id="1502"/>
    <lineage>
        <taxon>Bacteria</taxon>
        <taxon>Bacillati</taxon>
        <taxon>Bacillota</taxon>
        <taxon>Clostridia</taxon>
        <taxon>Eubacteriales</taxon>
        <taxon>Clostridiaceae</taxon>
        <taxon>Clostridium</taxon>
    </lineage>
</organism>
<name>A0A2X3E6Y9_CLOPF</name>
<sequence>MIITKNLKLIGDINKINKTGDYIGEKAFLCSKCNIKKKKSEFHKSKYNKNGIQWYCKQCKSKVNKNNYEKRRGSWIYYIVLDGEIRWVGSTINIINRISKHKNCNKQSNFIYEAKKRNIDLKDKKIEIYACDVIAQGLNLTIVDLRYYEHKLIEKLKVDEDKLFNKRTKAKFEKRDRYIDEIPIEGFKFTLYKKFA</sequence>
<evidence type="ECO:0000313" key="2">
    <source>
        <dbReference type="Proteomes" id="UP000250234"/>
    </source>
</evidence>
<dbReference type="RefSeq" id="WP_111945834.1">
    <property type="nucleotide sequence ID" value="NZ_CATNWZ010000002.1"/>
</dbReference>
<accession>A0A2X3E6Y9</accession>
<proteinExistence type="predicted"/>